<dbReference type="GO" id="GO:0005525">
    <property type="term" value="F:GTP binding"/>
    <property type="evidence" value="ECO:0007669"/>
    <property type="project" value="UniProtKB-KW"/>
</dbReference>
<dbReference type="PRINTS" id="PR00326">
    <property type="entry name" value="GTP1OBG"/>
</dbReference>
<reference evidence="5 6" key="1">
    <citation type="submission" date="2018-07" db="EMBL/GenBank/DDBJ databases">
        <title>A high quality draft genome assembly of the barn swallow (H. rustica rustica).</title>
        <authorList>
            <person name="Formenti G."/>
            <person name="Chiara M."/>
            <person name="Poveda L."/>
            <person name="Francoijs K.-J."/>
            <person name="Bonisoli-Alquati A."/>
            <person name="Canova L."/>
            <person name="Gianfranceschi L."/>
            <person name="Horner D.S."/>
            <person name="Saino N."/>
        </authorList>
    </citation>
    <scope>NUCLEOTIDE SEQUENCE [LARGE SCALE GENOMIC DNA]</scope>
    <source>
        <strain evidence="5">Chelidonia</strain>
        <tissue evidence="5">Blood</tissue>
    </source>
</reference>
<dbReference type="Gene3D" id="3.10.20.30">
    <property type="match status" value="1"/>
</dbReference>
<dbReference type="InterPro" id="IPR006073">
    <property type="entry name" value="GTP-bd"/>
</dbReference>
<dbReference type="CDD" id="cd17231">
    <property type="entry name" value="TGS_DRG2"/>
    <property type="match status" value="1"/>
</dbReference>
<dbReference type="Pfam" id="PF01926">
    <property type="entry name" value="MMR_HSR1"/>
    <property type="match status" value="1"/>
</dbReference>
<dbReference type="CDD" id="cd01896">
    <property type="entry name" value="DRG"/>
    <property type="match status" value="1"/>
</dbReference>
<proteinExistence type="predicted"/>
<dbReference type="SUPFAM" id="SSF52540">
    <property type="entry name" value="P-loop containing nucleoside triphosphate hydrolases"/>
    <property type="match status" value="1"/>
</dbReference>
<dbReference type="GO" id="GO:0003924">
    <property type="term" value="F:GTPase activity"/>
    <property type="evidence" value="ECO:0007669"/>
    <property type="project" value="InterPro"/>
</dbReference>
<dbReference type="NCBIfam" id="TIGR00231">
    <property type="entry name" value="small_GTP"/>
    <property type="match status" value="1"/>
</dbReference>
<evidence type="ECO:0008006" key="7">
    <source>
        <dbReference type="Google" id="ProtNLM"/>
    </source>
</evidence>
<evidence type="ECO:0000259" key="4">
    <source>
        <dbReference type="PROSITE" id="PS51880"/>
    </source>
</evidence>
<keyword evidence="2" id="KW-0342">GTP-binding</keyword>
<dbReference type="PROSITE" id="PS51880">
    <property type="entry name" value="TGS"/>
    <property type="match status" value="1"/>
</dbReference>
<dbReference type="InterPro" id="IPR012675">
    <property type="entry name" value="Beta-grasp_dom_sf"/>
</dbReference>
<feature type="domain" description="OBG-type G" evidence="3">
    <location>
        <begin position="63"/>
        <end position="314"/>
    </location>
</feature>
<dbReference type="SUPFAM" id="SSF81271">
    <property type="entry name" value="TGS-like"/>
    <property type="match status" value="1"/>
</dbReference>
<keyword evidence="6" id="KW-1185">Reference proteome</keyword>
<dbReference type="InterPro" id="IPR012676">
    <property type="entry name" value="TGS-like"/>
</dbReference>
<dbReference type="PROSITE" id="PS51710">
    <property type="entry name" value="G_OBG"/>
    <property type="match status" value="1"/>
</dbReference>
<gene>
    <name evidence="5" type="ORF">DUI87_05255</name>
</gene>
<dbReference type="PANTHER" id="PTHR43127">
    <property type="entry name" value="DEVELOPMENTALLY-REGULATED GTP-BINDING PROTEIN 2"/>
    <property type="match status" value="1"/>
</dbReference>
<evidence type="ECO:0000313" key="5">
    <source>
        <dbReference type="EMBL" id="RMC17591.1"/>
    </source>
</evidence>
<comment type="caution">
    <text evidence="5">The sequence shown here is derived from an EMBL/GenBank/DDBJ whole genome shotgun (WGS) entry which is preliminary data.</text>
</comment>
<dbReference type="Pfam" id="PF02824">
    <property type="entry name" value="TGS"/>
    <property type="match status" value="1"/>
</dbReference>
<protein>
    <recommendedName>
        <fullName evidence="7">DRG2 protein</fullName>
    </recommendedName>
</protein>
<dbReference type="InterPro" id="IPR004095">
    <property type="entry name" value="TGS"/>
</dbReference>
<sequence>MGILEKISEIEKEIARTQKNKATEYHLGLLKAKLAKYRAQLLEPSKSPAAKGEGFDVMKSGDARVALIGFPSVGKSTFLSLMTSTASEAASYEFTTLTCIPGVIEYKGANIQLLDLPGIIEGAAQGWLMSVFMCRRDLPSVVSLSVSGKGRGRQVIAVARTADVVIMMLDATKGEVQRALLEKELESVGIRLNKSKPNIYFKPKKGGGISFNSTVTLTQCSEKLVQLILHEYMSSSEIFNAEVLFREDCSPDEFIDVIVGNRVYMPCLYVYNKIDQISMEEVDRLARRPHSVVISCGMKLNLDYLLEKLWEYLALTCIYTKKRGQRPDFTDAIILRKGASVEHVCHRIHRSLASQFKYALVWGTSTKYSPQRVGLTHMMEHEDVIQIVKK</sequence>
<dbReference type="FunFam" id="3.10.20.30:FF:000016">
    <property type="entry name" value="Developmentally-regulated GTP-binding protein 2"/>
    <property type="match status" value="1"/>
</dbReference>
<dbReference type="Gene3D" id="6.10.140.1070">
    <property type="match status" value="2"/>
</dbReference>
<dbReference type="OrthoDB" id="1708588at2759"/>
<dbReference type="InterPro" id="IPR045001">
    <property type="entry name" value="DRG"/>
</dbReference>
<dbReference type="InterPro" id="IPR031662">
    <property type="entry name" value="GTP-binding_2"/>
</dbReference>
<evidence type="ECO:0000313" key="6">
    <source>
        <dbReference type="Proteomes" id="UP000269221"/>
    </source>
</evidence>
<feature type="domain" description="TGS" evidence="4">
    <location>
        <begin position="314"/>
        <end position="389"/>
    </location>
</feature>
<evidence type="ECO:0000259" key="3">
    <source>
        <dbReference type="PROSITE" id="PS51710"/>
    </source>
</evidence>
<dbReference type="InterPro" id="IPR031167">
    <property type="entry name" value="G_OBG"/>
</dbReference>
<evidence type="ECO:0000256" key="2">
    <source>
        <dbReference type="ARBA" id="ARBA00023134"/>
    </source>
</evidence>
<dbReference type="InterPro" id="IPR027417">
    <property type="entry name" value="P-loop_NTPase"/>
</dbReference>
<dbReference type="Pfam" id="PF16897">
    <property type="entry name" value="MMR_HSR1_Xtn"/>
    <property type="match status" value="1"/>
</dbReference>
<evidence type="ECO:0000256" key="1">
    <source>
        <dbReference type="ARBA" id="ARBA00022741"/>
    </source>
</evidence>
<keyword evidence="1" id="KW-0547">Nucleotide-binding</keyword>
<dbReference type="Proteomes" id="UP000269221">
    <property type="component" value="Unassembled WGS sequence"/>
</dbReference>
<name>A0A3M0KY16_HIRRU</name>
<dbReference type="InterPro" id="IPR005225">
    <property type="entry name" value="Small_GTP-bd"/>
</dbReference>
<dbReference type="STRING" id="333673.A0A3M0KY16"/>
<accession>A0A3M0KY16</accession>
<organism evidence="5 6">
    <name type="scientific">Hirundo rustica rustica</name>
    <dbReference type="NCBI Taxonomy" id="333673"/>
    <lineage>
        <taxon>Eukaryota</taxon>
        <taxon>Metazoa</taxon>
        <taxon>Chordata</taxon>
        <taxon>Craniata</taxon>
        <taxon>Vertebrata</taxon>
        <taxon>Euteleostomi</taxon>
        <taxon>Archelosauria</taxon>
        <taxon>Archosauria</taxon>
        <taxon>Dinosauria</taxon>
        <taxon>Saurischia</taxon>
        <taxon>Theropoda</taxon>
        <taxon>Coelurosauria</taxon>
        <taxon>Aves</taxon>
        <taxon>Neognathae</taxon>
        <taxon>Neoaves</taxon>
        <taxon>Telluraves</taxon>
        <taxon>Australaves</taxon>
        <taxon>Passeriformes</taxon>
        <taxon>Sylvioidea</taxon>
        <taxon>Hirundinidae</taxon>
        <taxon>Hirundo</taxon>
    </lineage>
</organism>
<dbReference type="EMBL" id="QRBI01000098">
    <property type="protein sequence ID" value="RMC17591.1"/>
    <property type="molecule type" value="Genomic_DNA"/>
</dbReference>
<dbReference type="AlphaFoldDB" id="A0A3M0KY16"/>